<protein>
    <recommendedName>
        <fullName evidence="5">HTH tetR-type domain-containing protein</fullName>
    </recommendedName>
</protein>
<dbReference type="InterPro" id="IPR009057">
    <property type="entry name" value="Homeodomain-like_sf"/>
</dbReference>
<evidence type="ECO:0000256" key="4">
    <source>
        <dbReference type="PROSITE-ProRule" id="PRU00335"/>
    </source>
</evidence>
<dbReference type="PANTHER" id="PTHR47506:SF1">
    <property type="entry name" value="HTH-TYPE TRANSCRIPTIONAL REGULATOR YJDC"/>
    <property type="match status" value="1"/>
</dbReference>
<dbReference type="AlphaFoldDB" id="A0A1R1EMI5"/>
<name>A0A1R1EMI5_9BACL</name>
<dbReference type="Pfam" id="PF00440">
    <property type="entry name" value="TetR_N"/>
    <property type="match status" value="1"/>
</dbReference>
<reference evidence="6 7" key="1">
    <citation type="submission" date="2016-11" db="EMBL/GenBank/DDBJ databases">
        <title>Paenibacillus species isolates.</title>
        <authorList>
            <person name="Beno S.M."/>
        </authorList>
    </citation>
    <scope>NUCLEOTIDE SEQUENCE [LARGE SCALE GENOMIC DNA]</scope>
    <source>
        <strain evidence="6 7">FSL R5-0378</strain>
    </source>
</reference>
<dbReference type="SUPFAM" id="SSF48498">
    <property type="entry name" value="Tetracyclin repressor-like, C-terminal domain"/>
    <property type="match status" value="1"/>
</dbReference>
<proteinExistence type="predicted"/>
<feature type="DNA-binding region" description="H-T-H motif" evidence="4">
    <location>
        <begin position="29"/>
        <end position="48"/>
    </location>
</feature>
<dbReference type="Proteomes" id="UP000187172">
    <property type="component" value="Unassembled WGS sequence"/>
</dbReference>
<dbReference type="STRING" id="297318.BK138_19060"/>
<dbReference type="Pfam" id="PF16925">
    <property type="entry name" value="TetR_C_13"/>
    <property type="match status" value="1"/>
</dbReference>
<keyword evidence="1" id="KW-0805">Transcription regulation</keyword>
<dbReference type="EMBL" id="MRTP01000005">
    <property type="protein sequence ID" value="OMF53017.1"/>
    <property type="molecule type" value="Genomic_DNA"/>
</dbReference>
<dbReference type="GO" id="GO:0003677">
    <property type="term" value="F:DNA binding"/>
    <property type="evidence" value="ECO:0007669"/>
    <property type="project" value="UniProtKB-UniRule"/>
</dbReference>
<evidence type="ECO:0000259" key="5">
    <source>
        <dbReference type="PROSITE" id="PS50977"/>
    </source>
</evidence>
<accession>A0A1R1EMI5</accession>
<evidence type="ECO:0000256" key="3">
    <source>
        <dbReference type="ARBA" id="ARBA00023163"/>
    </source>
</evidence>
<comment type="caution">
    <text evidence="6">The sequence shown here is derived from an EMBL/GenBank/DDBJ whole genome shotgun (WGS) entry which is preliminary data.</text>
</comment>
<evidence type="ECO:0000313" key="7">
    <source>
        <dbReference type="Proteomes" id="UP000187172"/>
    </source>
</evidence>
<dbReference type="Gene3D" id="1.10.10.60">
    <property type="entry name" value="Homeodomain-like"/>
    <property type="match status" value="1"/>
</dbReference>
<evidence type="ECO:0000313" key="6">
    <source>
        <dbReference type="EMBL" id="OMF53017.1"/>
    </source>
</evidence>
<dbReference type="InterPro" id="IPR011075">
    <property type="entry name" value="TetR_C"/>
</dbReference>
<evidence type="ECO:0000256" key="1">
    <source>
        <dbReference type="ARBA" id="ARBA00023015"/>
    </source>
</evidence>
<organism evidence="6 7">
    <name type="scientific">Paenibacillus rhizosphaerae</name>
    <dbReference type="NCBI Taxonomy" id="297318"/>
    <lineage>
        <taxon>Bacteria</taxon>
        <taxon>Bacillati</taxon>
        <taxon>Bacillota</taxon>
        <taxon>Bacilli</taxon>
        <taxon>Bacillales</taxon>
        <taxon>Paenibacillaceae</taxon>
        <taxon>Paenibacillus</taxon>
    </lineage>
</organism>
<dbReference type="PANTHER" id="PTHR47506">
    <property type="entry name" value="TRANSCRIPTIONAL REGULATORY PROTEIN"/>
    <property type="match status" value="1"/>
</dbReference>
<dbReference type="Gene3D" id="1.10.357.10">
    <property type="entry name" value="Tetracycline Repressor, domain 2"/>
    <property type="match status" value="1"/>
</dbReference>
<dbReference type="SUPFAM" id="SSF46689">
    <property type="entry name" value="Homeodomain-like"/>
    <property type="match status" value="1"/>
</dbReference>
<feature type="domain" description="HTH tetR-type" evidence="5">
    <location>
        <begin position="6"/>
        <end position="66"/>
    </location>
</feature>
<dbReference type="RefSeq" id="WP_076171937.1">
    <property type="nucleotide sequence ID" value="NZ_MRTP01000005.1"/>
</dbReference>
<keyword evidence="3" id="KW-0804">Transcription</keyword>
<gene>
    <name evidence="6" type="ORF">BK138_19060</name>
</gene>
<dbReference type="InterPro" id="IPR036271">
    <property type="entry name" value="Tet_transcr_reg_TetR-rel_C_sf"/>
</dbReference>
<keyword evidence="2 4" id="KW-0238">DNA-binding</keyword>
<dbReference type="PRINTS" id="PR00455">
    <property type="entry name" value="HTHTETR"/>
</dbReference>
<evidence type="ECO:0000256" key="2">
    <source>
        <dbReference type="ARBA" id="ARBA00023125"/>
    </source>
</evidence>
<keyword evidence="7" id="KW-1185">Reference proteome</keyword>
<dbReference type="PROSITE" id="PS50977">
    <property type="entry name" value="HTH_TETR_2"/>
    <property type="match status" value="1"/>
</dbReference>
<sequence length="195" mass="22092">MGRHKEFDQEKAIDQALDLFWEKGYESTSIQDLCDHLGIHRGSLYDTFGDKHELFLACLDRFSARTDENYNYILKEDSDSPKEQLERYFSRVMDVSLSNAARGRGCLMTNTTLGAVAYVPNVASRIDAHYMHTEGLLFSFLMRAQNKGLVRSKQSLRQLARFLNGVKQGVHVMARTTADRGVLEDICAVAVSTVF</sequence>
<dbReference type="InterPro" id="IPR001647">
    <property type="entry name" value="HTH_TetR"/>
</dbReference>